<keyword evidence="2" id="KW-0472">Membrane</keyword>
<feature type="transmembrane region" description="Helical" evidence="2">
    <location>
        <begin position="95"/>
        <end position="115"/>
    </location>
</feature>
<evidence type="ECO:0000313" key="5">
    <source>
        <dbReference type="Proteomes" id="UP001558481"/>
    </source>
</evidence>
<evidence type="ECO:0000259" key="3">
    <source>
        <dbReference type="SMART" id="SM00014"/>
    </source>
</evidence>
<gene>
    <name evidence="4" type="ORF">VVR66_08640</name>
</gene>
<keyword evidence="2" id="KW-0812">Transmembrane</keyword>
<dbReference type="Pfam" id="PF01569">
    <property type="entry name" value="PAP2"/>
    <property type="match status" value="1"/>
</dbReference>
<feature type="transmembrane region" description="Helical" evidence="2">
    <location>
        <begin position="135"/>
        <end position="153"/>
    </location>
</feature>
<organism evidence="4 5">
    <name type="scientific">Kocuria carniphila</name>
    <dbReference type="NCBI Taxonomy" id="262208"/>
    <lineage>
        <taxon>Bacteria</taxon>
        <taxon>Bacillati</taxon>
        <taxon>Actinomycetota</taxon>
        <taxon>Actinomycetes</taxon>
        <taxon>Micrococcales</taxon>
        <taxon>Micrococcaceae</taxon>
        <taxon>Kocuria</taxon>
    </lineage>
</organism>
<dbReference type="RefSeq" id="WP_368629456.1">
    <property type="nucleotide sequence ID" value="NZ_JAYWLU010000008.1"/>
</dbReference>
<keyword evidence="2" id="KW-1133">Transmembrane helix</keyword>
<dbReference type="SUPFAM" id="SSF48317">
    <property type="entry name" value="Acid phosphatase/Vanadium-dependent haloperoxidase"/>
    <property type="match status" value="1"/>
</dbReference>
<feature type="region of interest" description="Disordered" evidence="1">
    <location>
        <begin position="235"/>
        <end position="288"/>
    </location>
</feature>
<evidence type="ECO:0000256" key="2">
    <source>
        <dbReference type="SAM" id="Phobius"/>
    </source>
</evidence>
<dbReference type="InterPro" id="IPR000326">
    <property type="entry name" value="PAP2/HPO"/>
</dbReference>
<sequence length="396" mass="42497">MSFLPAPARSMPRRSVIRPLMTVAMLGVCVGIASYISLMTMTGQSLDDEALAQAKADRNDFFPWIFLAAAQHLPELVSIAAAVLALVWTFRTRRWIPALAGLGMILGANFTTQFLKRVLLEKPDYGIQQIVHNSFPSGHTTATATILVALLLVAPPHLRAKTATWGWFLAAITGMLTVLNGWHRPSDAAAALLIVGAWGVLAVLAIRFADAALSRPGAHPSDVYRRVRQKMDARRENLQQREDRGDSAFIPPAGSHQQQHNPHQPGIGQPGPRGDGNPRFGTQGPAAASYSNAPYVNAPYPQAQQPYPPAGFQQNPYAQYNGPGHGHRAPVHPRRGTVITLLVLAIGLAVTVALMPSPAVAGTWAGRATVIAGYLGIAAAAALSWRSVARWLRSLS</sequence>
<protein>
    <submittedName>
        <fullName evidence="4">Phosphatase PAP2 family protein</fullName>
    </submittedName>
</protein>
<feature type="transmembrane region" description="Helical" evidence="2">
    <location>
        <begin position="20"/>
        <end position="41"/>
    </location>
</feature>
<feature type="transmembrane region" description="Helical" evidence="2">
    <location>
        <begin position="364"/>
        <end position="385"/>
    </location>
</feature>
<feature type="domain" description="Phosphatidic acid phosphatase type 2/haloperoxidase" evidence="3">
    <location>
        <begin position="97"/>
        <end position="203"/>
    </location>
</feature>
<proteinExistence type="predicted"/>
<dbReference type="InterPro" id="IPR036938">
    <property type="entry name" value="PAP2/HPO_sf"/>
</dbReference>
<comment type="caution">
    <text evidence="4">The sequence shown here is derived from an EMBL/GenBank/DDBJ whole genome shotgun (WGS) entry which is preliminary data.</text>
</comment>
<feature type="transmembrane region" description="Helical" evidence="2">
    <location>
        <begin position="338"/>
        <end position="358"/>
    </location>
</feature>
<feature type="transmembrane region" description="Helical" evidence="2">
    <location>
        <begin position="61"/>
        <end position="88"/>
    </location>
</feature>
<dbReference type="EMBL" id="JAYWLU010000008">
    <property type="protein sequence ID" value="MEX3594778.1"/>
    <property type="molecule type" value="Genomic_DNA"/>
</dbReference>
<feature type="transmembrane region" description="Helical" evidence="2">
    <location>
        <begin position="188"/>
        <end position="209"/>
    </location>
</feature>
<dbReference type="SMART" id="SM00014">
    <property type="entry name" value="acidPPc"/>
    <property type="match status" value="1"/>
</dbReference>
<evidence type="ECO:0000256" key="1">
    <source>
        <dbReference type="SAM" id="MobiDB-lite"/>
    </source>
</evidence>
<keyword evidence="5" id="KW-1185">Reference proteome</keyword>
<dbReference type="Proteomes" id="UP001558481">
    <property type="component" value="Unassembled WGS sequence"/>
</dbReference>
<name>A0ABV3V2Z8_9MICC</name>
<accession>A0ABV3V2Z8</accession>
<feature type="transmembrane region" description="Helical" evidence="2">
    <location>
        <begin position="165"/>
        <end position="182"/>
    </location>
</feature>
<dbReference type="Gene3D" id="1.20.144.10">
    <property type="entry name" value="Phosphatidic acid phosphatase type 2/haloperoxidase"/>
    <property type="match status" value="1"/>
</dbReference>
<evidence type="ECO:0000313" key="4">
    <source>
        <dbReference type="EMBL" id="MEX3594778.1"/>
    </source>
</evidence>
<feature type="compositionally biased region" description="Basic and acidic residues" evidence="1">
    <location>
        <begin position="235"/>
        <end position="246"/>
    </location>
</feature>
<reference evidence="4 5" key="1">
    <citation type="journal article" date="2024" name="Fungal Genet. Biol.">
        <title>The porcine skin microbiome exhibits broad fungal antagonism.</title>
        <authorList>
            <person name="De La Cruz K.F."/>
            <person name="Townsend E.C."/>
            <person name="Alex Cheong J.Z."/>
            <person name="Salamzade R."/>
            <person name="Liu A."/>
            <person name="Sandstrom S."/>
            <person name="Davila E."/>
            <person name="Huang L."/>
            <person name="Xu K.H."/>
            <person name="Wu S.Y."/>
            <person name="Meudt J.J."/>
            <person name="Shanmuganayagam D."/>
            <person name="Gibson A.L.F."/>
            <person name="Kalan L.R."/>
        </authorList>
    </citation>
    <scope>NUCLEOTIDE SEQUENCE [LARGE SCALE GENOMIC DNA]</scope>
    <source>
        <strain evidence="4 5">LK2625</strain>
    </source>
</reference>